<dbReference type="NCBIfam" id="NF001221">
    <property type="entry name" value="PRK00197.1"/>
    <property type="match status" value="1"/>
</dbReference>
<evidence type="ECO:0000256" key="5">
    <source>
        <dbReference type="ARBA" id="ARBA00023002"/>
    </source>
</evidence>
<keyword evidence="4 7" id="KW-0521">NADP</keyword>
<comment type="subcellular location">
    <subcellularLocation>
        <location evidence="7">Cytoplasm</location>
    </subcellularLocation>
</comment>
<sequence>MKSPTADDRHHQLRERLIETREAARSLIGLGPDATAAVLNDLADRITAATPEILEANLRDLSRMAEDDPKFDRLLLDPGRIEAIAGDLRNVAALPSPIGEVLERHTLDNGLELSKVRVPMGVIAVIFESRPNVTFDVFALCLRTQNACVLKGSRDAHDTNTVAVRLMHEVLAAHGLDQRVVLLAPPEREWLPDILQAVDIIDLAIPRGSRGLIDFVRDNARIPVIETGAGIVHTYVDASADPDKAESIITNAKARRVSVCNALDTLVLHRDLLPGLPRLLHRLGTEYEVEVFADDEAHAALQGHYPARLNRAEPAHFGQEFLAYRMSVKTVANLDEALEHIHQYSSKHSEAVVAEDPAVIERFLDRVDAAAVYANTSTAFTDGAQFGMGAEIGISTQKLHARGPMALPELTSYKWVVRGDGHVRPMS</sequence>
<comment type="caution">
    <text evidence="8">The sequence shown here is derived from an EMBL/GenBank/DDBJ whole genome shotgun (WGS) entry which is preliminary data.</text>
</comment>
<dbReference type="InterPro" id="IPR012134">
    <property type="entry name" value="Glu-5-SA_DH"/>
</dbReference>
<dbReference type="InterPro" id="IPR000965">
    <property type="entry name" value="GPR_dom"/>
</dbReference>
<keyword evidence="2 7" id="KW-0028">Amino-acid biosynthesis</keyword>
<evidence type="ECO:0000256" key="3">
    <source>
        <dbReference type="ARBA" id="ARBA00022650"/>
    </source>
</evidence>
<keyword evidence="9" id="KW-1185">Reference proteome</keyword>
<dbReference type="EC" id="1.2.1.41" evidence="7"/>
<keyword evidence="7" id="KW-0963">Cytoplasm</keyword>
<evidence type="ECO:0000256" key="6">
    <source>
        <dbReference type="ARBA" id="ARBA00049024"/>
    </source>
</evidence>
<dbReference type="Proteomes" id="UP001359886">
    <property type="component" value="Unassembled WGS sequence"/>
</dbReference>
<accession>A0AAW9R876</accession>
<dbReference type="Gene3D" id="3.40.309.10">
    <property type="entry name" value="Aldehyde Dehydrogenase, Chain A, domain 2"/>
    <property type="match status" value="1"/>
</dbReference>
<gene>
    <name evidence="7" type="primary">proA</name>
    <name evidence="8" type="ORF">V3330_14975</name>
</gene>
<dbReference type="Gene3D" id="3.40.605.10">
    <property type="entry name" value="Aldehyde Dehydrogenase, Chain A, domain 1"/>
    <property type="match status" value="1"/>
</dbReference>
<evidence type="ECO:0000256" key="2">
    <source>
        <dbReference type="ARBA" id="ARBA00022605"/>
    </source>
</evidence>
<dbReference type="AlphaFoldDB" id="A0AAW9R876"/>
<dbReference type="InterPro" id="IPR016163">
    <property type="entry name" value="Ald_DH_C"/>
</dbReference>
<comment type="catalytic activity">
    <reaction evidence="6 7">
        <text>L-glutamate 5-semialdehyde + phosphate + NADP(+) = L-glutamyl 5-phosphate + NADPH + H(+)</text>
        <dbReference type="Rhea" id="RHEA:19541"/>
        <dbReference type="ChEBI" id="CHEBI:15378"/>
        <dbReference type="ChEBI" id="CHEBI:43474"/>
        <dbReference type="ChEBI" id="CHEBI:57783"/>
        <dbReference type="ChEBI" id="CHEBI:58066"/>
        <dbReference type="ChEBI" id="CHEBI:58274"/>
        <dbReference type="ChEBI" id="CHEBI:58349"/>
        <dbReference type="EC" id="1.2.1.41"/>
    </reaction>
</comment>
<dbReference type="GO" id="GO:0004350">
    <property type="term" value="F:glutamate-5-semialdehyde dehydrogenase activity"/>
    <property type="evidence" value="ECO:0007669"/>
    <property type="project" value="UniProtKB-UniRule"/>
</dbReference>
<dbReference type="PANTHER" id="PTHR11063:SF8">
    <property type="entry name" value="DELTA-1-PYRROLINE-5-CARBOXYLATE SYNTHASE"/>
    <property type="match status" value="1"/>
</dbReference>
<proteinExistence type="inferred from homology"/>
<dbReference type="InterPro" id="IPR016162">
    <property type="entry name" value="Ald_DH_N"/>
</dbReference>
<evidence type="ECO:0000313" key="8">
    <source>
        <dbReference type="EMBL" id="MEJ8568934.1"/>
    </source>
</evidence>
<comment type="function">
    <text evidence="7">Catalyzes the NADPH-dependent reduction of L-glutamate 5-phosphate into L-glutamate 5-semialdehyde and phosphate. The product spontaneously undergoes cyclization to form 1-pyrroline-5-carboxylate.</text>
</comment>
<dbReference type="NCBIfam" id="TIGR00407">
    <property type="entry name" value="proA"/>
    <property type="match status" value="1"/>
</dbReference>
<dbReference type="PIRSF" id="PIRSF000151">
    <property type="entry name" value="GPR"/>
    <property type="match status" value="1"/>
</dbReference>
<organism evidence="8 9">
    <name type="scientific">Elongatibacter sediminis</name>
    <dbReference type="NCBI Taxonomy" id="3119006"/>
    <lineage>
        <taxon>Bacteria</taxon>
        <taxon>Pseudomonadati</taxon>
        <taxon>Pseudomonadota</taxon>
        <taxon>Gammaproteobacteria</taxon>
        <taxon>Chromatiales</taxon>
        <taxon>Wenzhouxiangellaceae</taxon>
        <taxon>Elongatibacter</taxon>
    </lineage>
</organism>
<dbReference type="GO" id="GO:0005737">
    <property type="term" value="C:cytoplasm"/>
    <property type="evidence" value="ECO:0007669"/>
    <property type="project" value="UniProtKB-SubCell"/>
</dbReference>
<dbReference type="InterPro" id="IPR016161">
    <property type="entry name" value="Ald_DH/histidinol_DH"/>
</dbReference>
<evidence type="ECO:0000256" key="1">
    <source>
        <dbReference type="ARBA" id="ARBA00004985"/>
    </source>
</evidence>
<name>A0AAW9R876_9GAMM</name>
<reference evidence="8 9" key="1">
    <citation type="submission" date="2024-02" db="EMBL/GenBank/DDBJ databases">
        <title>A novel Wenzhouxiangellaceae bacterium, isolated from coastal sediments.</title>
        <authorList>
            <person name="Du Z.-J."/>
            <person name="Ye Y.-Q."/>
            <person name="Zhang X.-Y."/>
        </authorList>
    </citation>
    <scope>NUCLEOTIDE SEQUENCE [LARGE SCALE GENOMIC DNA]</scope>
    <source>
        <strain evidence="8 9">CH-27</strain>
    </source>
</reference>
<dbReference type="EMBL" id="JAZHOG010000010">
    <property type="protein sequence ID" value="MEJ8568934.1"/>
    <property type="molecule type" value="Genomic_DNA"/>
</dbReference>
<evidence type="ECO:0000256" key="4">
    <source>
        <dbReference type="ARBA" id="ARBA00022857"/>
    </source>
</evidence>
<dbReference type="PANTHER" id="PTHR11063">
    <property type="entry name" value="GLUTAMATE SEMIALDEHYDE DEHYDROGENASE"/>
    <property type="match status" value="1"/>
</dbReference>
<dbReference type="GO" id="GO:0050661">
    <property type="term" value="F:NADP binding"/>
    <property type="evidence" value="ECO:0007669"/>
    <property type="project" value="InterPro"/>
</dbReference>
<dbReference type="CDD" id="cd07079">
    <property type="entry name" value="ALDH_F18-19_ProA-GPR"/>
    <property type="match status" value="1"/>
</dbReference>
<comment type="pathway">
    <text evidence="1 7">Amino-acid biosynthesis; L-proline biosynthesis; L-glutamate 5-semialdehyde from L-glutamate: step 2/2.</text>
</comment>
<keyword evidence="5 7" id="KW-0560">Oxidoreductase</keyword>
<dbReference type="SUPFAM" id="SSF53720">
    <property type="entry name" value="ALDH-like"/>
    <property type="match status" value="1"/>
</dbReference>
<evidence type="ECO:0000313" key="9">
    <source>
        <dbReference type="Proteomes" id="UP001359886"/>
    </source>
</evidence>
<dbReference type="GO" id="GO:0055129">
    <property type="term" value="P:L-proline biosynthetic process"/>
    <property type="evidence" value="ECO:0007669"/>
    <property type="project" value="UniProtKB-UniRule"/>
</dbReference>
<dbReference type="RefSeq" id="WP_354696253.1">
    <property type="nucleotide sequence ID" value="NZ_JAZHOG010000010.1"/>
</dbReference>
<comment type="similarity">
    <text evidence="7">Belongs to the gamma-glutamyl phosphate reductase family.</text>
</comment>
<evidence type="ECO:0000256" key="7">
    <source>
        <dbReference type="HAMAP-Rule" id="MF_00412"/>
    </source>
</evidence>
<dbReference type="HAMAP" id="MF_00412">
    <property type="entry name" value="ProA"/>
    <property type="match status" value="1"/>
</dbReference>
<keyword evidence="3 7" id="KW-0641">Proline biosynthesis</keyword>
<protein>
    <recommendedName>
        <fullName evidence="7">Gamma-glutamyl phosphate reductase</fullName>
        <shortName evidence="7">GPR</shortName>
        <ecNumber evidence="7">1.2.1.41</ecNumber>
    </recommendedName>
    <alternativeName>
        <fullName evidence="7">Glutamate-5-semialdehyde dehydrogenase</fullName>
    </alternativeName>
    <alternativeName>
        <fullName evidence="7">Glutamyl-gamma-semialdehyde dehydrogenase</fullName>
        <shortName evidence="7">GSA dehydrogenase</shortName>
    </alternativeName>
</protein>